<dbReference type="Gene3D" id="2.100.10.30">
    <property type="entry name" value="Jacalin-like lectin domain"/>
    <property type="match status" value="1"/>
</dbReference>
<dbReference type="Proteomes" id="UP001153069">
    <property type="component" value="Unassembled WGS sequence"/>
</dbReference>
<dbReference type="SMART" id="SM00915">
    <property type="entry name" value="Jacalin"/>
    <property type="match status" value="1"/>
</dbReference>
<dbReference type="AlphaFoldDB" id="A0A9N8H6P1"/>
<proteinExistence type="predicted"/>
<keyword evidence="3" id="KW-1185">Reference proteome</keyword>
<dbReference type="InterPro" id="IPR036404">
    <property type="entry name" value="Jacalin-like_lectin_dom_sf"/>
</dbReference>
<name>A0A9N8H6P1_9STRA</name>
<dbReference type="PROSITE" id="PS51752">
    <property type="entry name" value="JACALIN_LECTIN"/>
    <property type="match status" value="1"/>
</dbReference>
<protein>
    <recommendedName>
        <fullName evidence="1">Jacalin-type lectin domain-containing protein</fullName>
    </recommendedName>
</protein>
<evidence type="ECO:0000313" key="2">
    <source>
        <dbReference type="EMBL" id="CAB9501762.1"/>
    </source>
</evidence>
<reference evidence="2" key="1">
    <citation type="submission" date="2020-06" db="EMBL/GenBank/DDBJ databases">
        <authorList>
            <consortium name="Plant Systems Biology data submission"/>
        </authorList>
    </citation>
    <scope>NUCLEOTIDE SEQUENCE</scope>
    <source>
        <strain evidence="2">D6</strain>
    </source>
</reference>
<comment type="caution">
    <text evidence="2">The sequence shown here is derived from an EMBL/GenBank/DDBJ whole genome shotgun (WGS) entry which is preliminary data.</text>
</comment>
<dbReference type="SUPFAM" id="SSF51101">
    <property type="entry name" value="Mannose-binding lectins"/>
    <property type="match status" value="1"/>
</dbReference>
<dbReference type="EMBL" id="CAICTM010000117">
    <property type="protein sequence ID" value="CAB9501762.1"/>
    <property type="molecule type" value="Genomic_DNA"/>
</dbReference>
<organism evidence="2 3">
    <name type="scientific">Seminavis robusta</name>
    <dbReference type="NCBI Taxonomy" id="568900"/>
    <lineage>
        <taxon>Eukaryota</taxon>
        <taxon>Sar</taxon>
        <taxon>Stramenopiles</taxon>
        <taxon>Ochrophyta</taxon>
        <taxon>Bacillariophyta</taxon>
        <taxon>Bacillariophyceae</taxon>
        <taxon>Bacillariophycidae</taxon>
        <taxon>Naviculales</taxon>
        <taxon>Naviculaceae</taxon>
        <taxon>Seminavis</taxon>
    </lineage>
</organism>
<dbReference type="Pfam" id="PF01419">
    <property type="entry name" value="Jacalin"/>
    <property type="match status" value="1"/>
</dbReference>
<gene>
    <name evidence="2" type="ORF">SEMRO_118_G057550.1</name>
</gene>
<accession>A0A9N8H6P1</accession>
<dbReference type="InterPro" id="IPR001229">
    <property type="entry name" value="Jacalin-like_lectin_dom"/>
</dbReference>
<evidence type="ECO:0000259" key="1">
    <source>
        <dbReference type="PROSITE" id="PS51752"/>
    </source>
</evidence>
<sequence>MMYNTGVVVTRTPHAAPSGGSSKLAFTKLPPCGAADNGYQFDSGCNLSGVKKVYVECGKYYWEYGSVMKRIVLEFNNSGDDNPHQAAVIYHAQDAHKAEGGNKTFTMDVKPNDPITKVVVWADHRLVTAVQFHMASGRISPVYGIPVSSSETKTFEGPHGQHSALVGLYGTYNSALCSIGFTFAATNASDEVDGTMSLNTEDLSSVITSFSTTDDDDK</sequence>
<feature type="domain" description="Jacalin-type lectin" evidence="1">
    <location>
        <begin position="26"/>
        <end position="185"/>
    </location>
</feature>
<evidence type="ECO:0000313" key="3">
    <source>
        <dbReference type="Proteomes" id="UP001153069"/>
    </source>
</evidence>